<evidence type="ECO:0000313" key="3">
    <source>
        <dbReference type="Proteomes" id="UP000530186"/>
    </source>
</evidence>
<dbReference type="GeneID" id="303193994"/>
<dbReference type="RefSeq" id="WP_180745500.1">
    <property type="nucleotide sequence ID" value="NZ_CBCRWQ010000002.1"/>
</dbReference>
<comment type="caution">
    <text evidence="2">The sequence shown here is derived from an EMBL/GenBank/DDBJ whole genome shotgun (WGS) entry which is preliminary data.</text>
</comment>
<keyword evidence="1" id="KW-0472">Membrane</keyword>
<dbReference type="AlphaFoldDB" id="A0A7V8MZ34"/>
<keyword evidence="3" id="KW-1185">Reference proteome</keyword>
<feature type="transmembrane region" description="Helical" evidence="1">
    <location>
        <begin position="99"/>
        <end position="118"/>
    </location>
</feature>
<protein>
    <submittedName>
        <fullName evidence="2">Uncharacterized protein</fullName>
    </submittedName>
</protein>
<dbReference type="EMBL" id="JACBNY010000001">
    <property type="protein sequence ID" value="MBA0015650.1"/>
    <property type="molecule type" value="Genomic_DNA"/>
</dbReference>
<name>A0A7V8MZ34_9LACT</name>
<evidence type="ECO:0000313" key="2">
    <source>
        <dbReference type="EMBL" id="MBA0015650.1"/>
    </source>
</evidence>
<sequence>MDSFILGLQTIGAWLLFGAPLLQAATELYEEVKGWEAIKNKHESSKRKDIGKIQFWWWLLPPLKIYLEKRRIQKIQKTYSDIKLSDETRESLHKYALKVNGWSGVTIGGWLAAIGTTWQLVGNFELGPEIWLGLVIFFSYVSILITIKLLIKK</sequence>
<gene>
    <name evidence="2" type="ORF">HZR21_00545</name>
</gene>
<dbReference type="Proteomes" id="UP000530186">
    <property type="component" value="Unassembled WGS sequence"/>
</dbReference>
<proteinExistence type="predicted"/>
<keyword evidence="1" id="KW-0812">Transmembrane</keyword>
<accession>A0A7V8MZ34</accession>
<reference evidence="2 3" key="1">
    <citation type="submission" date="2020-07" db="EMBL/GenBank/DDBJ databases">
        <authorList>
            <person name="Hilgarth M."/>
            <person name="Werum V."/>
            <person name="Vogel R.F."/>
        </authorList>
    </citation>
    <scope>NUCLEOTIDE SEQUENCE [LARGE SCALE GENOMIC DNA]</scope>
    <source>
        <strain evidence="2 3">DSM 28961</strain>
    </source>
</reference>
<feature type="transmembrane region" description="Helical" evidence="1">
    <location>
        <begin position="130"/>
        <end position="151"/>
    </location>
</feature>
<keyword evidence="1" id="KW-1133">Transmembrane helix</keyword>
<organism evidence="2 3">
    <name type="scientific">Pseudolactococcus laudensis</name>
    <dbReference type="NCBI Taxonomy" id="1494461"/>
    <lineage>
        <taxon>Bacteria</taxon>
        <taxon>Bacillati</taxon>
        <taxon>Bacillota</taxon>
        <taxon>Bacilli</taxon>
        <taxon>Lactobacillales</taxon>
        <taxon>Streptococcaceae</taxon>
        <taxon>Pseudolactococcus</taxon>
    </lineage>
</organism>
<evidence type="ECO:0000256" key="1">
    <source>
        <dbReference type="SAM" id="Phobius"/>
    </source>
</evidence>